<protein>
    <recommendedName>
        <fullName evidence="2">Ribosomal silencing factor RsfS</fullName>
    </recommendedName>
</protein>
<reference evidence="3 4" key="1">
    <citation type="journal article" date="2011" name="Stand. Genomic Sci.">
        <title>Complete genome sequence of Syntrophobotulus glycolicus type strain (FlGlyR).</title>
        <authorList>
            <person name="Han C."/>
            <person name="Mwirichia R."/>
            <person name="Chertkov O."/>
            <person name="Held B."/>
            <person name="Lapidus A."/>
            <person name="Nolan M."/>
            <person name="Lucas S."/>
            <person name="Hammon N."/>
            <person name="Deshpande S."/>
            <person name="Cheng J.F."/>
            <person name="Tapia R."/>
            <person name="Goodwin L."/>
            <person name="Pitluck S."/>
            <person name="Huntemann M."/>
            <person name="Liolios K."/>
            <person name="Ivanova N."/>
            <person name="Pagani I."/>
            <person name="Mavromatis K."/>
            <person name="Ovchinikova G."/>
            <person name="Pati A."/>
            <person name="Chen A."/>
            <person name="Palaniappan K."/>
            <person name="Land M."/>
            <person name="Hauser L."/>
            <person name="Brambilla E.M."/>
            <person name="Rohde M."/>
            <person name="Spring S."/>
            <person name="Sikorski J."/>
            <person name="Goker M."/>
            <person name="Woyke T."/>
            <person name="Bristow J."/>
            <person name="Eisen J.A."/>
            <person name="Markowitz V."/>
            <person name="Hugenholtz P."/>
            <person name="Kyrpides N.C."/>
            <person name="Klenk H.P."/>
            <person name="Detter J.C."/>
        </authorList>
    </citation>
    <scope>NUCLEOTIDE SEQUENCE [LARGE SCALE GENOMIC DNA]</scope>
    <source>
        <strain evidence="4">DSM 8271 / FlGlyR</strain>
    </source>
</reference>
<comment type="subunit">
    <text evidence="2">Interacts with ribosomal protein uL14 (rplN).</text>
</comment>
<evidence type="ECO:0000256" key="1">
    <source>
        <dbReference type="ARBA" id="ARBA00010574"/>
    </source>
</evidence>
<accession>F0SVG5</accession>
<dbReference type="RefSeq" id="WP_013625603.1">
    <property type="nucleotide sequence ID" value="NC_015172.1"/>
</dbReference>
<sequence>MELSQKKLKIVTDYILDKKGHDIVVLDLRGISAVTDYFIIVTGNTPIQTKAITEHLQEKFKEEQIPVLRVEGLSDGRWVLMDCGDLVIHIMIPEAREFYSLERLWGDAQEINLGV</sequence>
<comment type="subcellular location">
    <subcellularLocation>
        <location evidence="2">Cytoplasm</location>
    </subcellularLocation>
</comment>
<dbReference type="AlphaFoldDB" id="F0SVG5"/>
<dbReference type="GO" id="GO:0017148">
    <property type="term" value="P:negative regulation of translation"/>
    <property type="evidence" value="ECO:0007669"/>
    <property type="project" value="UniProtKB-UniRule"/>
</dbReference>
<dbReference type="SUPFAM" id="SSF81301">
    <property type="entry name" value="Nucleotidyltransferase"/>
    <property type="match status" value="1"/>
</dbReference>
<comment type="similarity">
    <text evidence="1 2">Belongs to the Iojap/RsfS family.</text>
</comment>
<organism evidence="3 4">
    <name type="scientific">Syntrophobotulus glycolicus (strain DSM 8271 / FlGlyR)</name>
    <dbReference type="NCBI Taxonomy" id="645991"/>
    <lineage>
        <taxon>Bacteria</taxon>
        <taxon>Bacillati</taxon>
        <taxon>Bacillota</taxon>
        <taxon>Clostridia</taxon>
        <taxon>Eubacteriales</taxon>
        <taxon>Desulfitobacteriaceae</taxon>
        <taxon>Syntrophobotulus</taxon>
    </lineage>
</organism>
<keyword evidence="2" id="KW-0810">Translation regulation</keyword>
<name>F0SVG5_SYNGF</name>
<dbReference type="EMBL" id="CP002547">
    <property type="protein sequence ID" value="ADY56738.1"/>
    <property type="molecule type" value="Genomic_DNA"/>
</dbReference>
<keyword evidence="2" id="KW-0963">Cytoplasm</keyword>
<dbReference type="PANTHER" id="PTHR21043:SF0">
    <property type="entry name" value="MITOCHONDRIAL ASSEMBLY OF RIBOSOMAL LARGE SUBUNIT PROTEIN 1"/>
    <property type="match status" value="1"/>
</dbReference>
<keyword evidence="4" id="KW-1185">Reference proteome</keyword>
<dbReference type="HAMAP" id="MF_01477">
    <property type="entry name" value="Iojap_RsfS"/>
    <property type="match status" value="1"/>
</dbReference>
<dbReference type="PANTHER" id="PTHR21043">
    <property type="entry name" value="IOJAP SUPERFAMILY ORTHOLOG"/>
    <property type="match status" value="1"/>
</dbReference>
<dbReference type="eggNOG" id="COG0799">
    <property type="taxonomic scope" value="Bacteria"/>
</dbReference>
<dbReference type="InterPro" id="IPR043519">
    <property type="entry name" value="NT_sf"/>
</dbReference>
<dbReference type="HOGENOM" id="CLU_092688_2_2_9"/>
<dbReference type="GO" id="GO:0042256">
    <property type="term" value="P:cytosolic ribosome assembly"/>
    <property type="evidence" value="ECO:0007669"/>
    <property type="project" value="UniProtKB-UniRule"/>
</dbReference>
<dbReference type="STRING" id="645991.Sgly_2453"/>
<comment type="function">
    <text evidence="2">Functions as a ribosomal silencing factor. Interacts with ribosomal protein uL14 (rplN), blocking formation of intersubunit bridge B8. Prevents association of the 30S and 50S ribosomal subunits and the formation of functional ribosomes, thus repressing translation.</text>
</comment>
<dbReference type="KEGG" id="sgy:Sgly_2453"/>
<proteinExistence type="inferred from homology"/>
<dbReference type="InterPro" id="IPR004394">
    <property type="entry name" value="Iojap/RsfS/C7orf30"/>
</dbReference>
<dbReference type="GO" id="GO:0005737">
    <property type="term" value="C:cytoplasm"/>
    <property type="evidence" value="ECO:0007669"/>
    <property type="project" value="UniProtKB-SubCell"/>
</dbReference>
<dbReference type="OrthoDB" id="9793681at2"/>
<evidence type="ECO:0000313" key="4">
    <source>
        <dbReference type="Proteomes" id="UP000007488"/>
    </source>
</evidence>
<dbReference type="Gene3D" id="3.30.460.10">
    <property type="entry name" value="Beta Polymerase, domain 2"/>
    <property type="match status" value="1"/>
</dbReference>
<dbReference type="GO" id="GO:0043023">
    <property type="term" value="F:ribosomal large subunit binding"/>
    <property type="evidence" value="ECO:0007669"/>
    <property type="project" value="TreeGrafter"/>
</dbReference>
<dbReference type="Proteomes" id="UP000007488">
    <property type="component" value="Chromosome"/>
</dbReference>
<evidence type="ECO:0000256" key="2">
    <source>
        <dbReference type="HAMAP-Rule" id="MF_01477"/>
    </source>
</evidence>
<dbReference type="GO" id="GO:0090071">
    <property type="term" value="P:negative regulation of ribosome biogenesis"/>
    <property type="evidence" value="ECO:0007669"/>
    <property type="project" value="UniProtKB-UniRule"/>
</dbReference>
<evidence type="ECO:0000313" key="3">
    <source>
        <dbReference type="EMBL" id="ADY56738.1"/>
    </source>
</evidence>
<dbReference type="Pfam" id="PF02410">
    <property type="entry name" value="RsfS"/>
    <property type="match status" value="1"/>
</dbReference>
<reference evidence="4" key="2">
    <citation type="submission" date="2011-02" db="EMBL/GenBank/DDBJ databases">
        <title>The complete genome of Syntrophobotulus glycolicus DSM 8271.</title>
        <authorList>
            <person name="Lucas S."/>
            <person name="Copeland A."/>
            <person name="Lapidus A."/>
            <person name="Bruce D."/>
            <person name="Goodwin L."/>
            <person name="Pitluck S."/>
            <person name="Kyrpides N."/>
            <person name="Mavromatis K."/>
            <person name="Pagani I."/>
            <person name="Ivanova N."/>
            <person name="Mikhailova N."/>
            <person name="Chertkov O."/>
            <person name="Held B."/>
            <person name="Detter J.C."/>
            <person name="Tapia R."/>
            <person name="Han C."/>
            <person name="Land M."/>
            <person name="Hauser L."/>
            <person name="Markowitz V."/>
            <person name="Cheng J.-F."/>
            <person name="Hugenholtz P."/>
            <person name="Woyke T."/>
            <person name="Wu D."/>
            <person name="Spring S."/>
            <person name="Schroeder M."/>
            <person name="Brambilla E."/>
            <person name="Klenk H.-P."/>
            <person name="Eisen J.A."/>
        </authorList>
    </citation>
    <scope>NUCLEOTIDE SEQUENCE [LARGE SCALE GENOMIC DNA]</scope>
    <source>
        <strain evidence="4">DSM 8271 / FlGlyR</strain>
    </source>
</reference>
<gene>
    <name evidence="2" type="primary">rsfS</name>
    <name evidence="3" type="ordered locus">Sgly_2453</name>
</gene>
<keyword evidence="2" id="KW-0678">Repressor</keyword>
<dbReference type="NCBIfam" id="TIGR00090">
    <property type="entry name" value="rsfS_iojap_ybeB"/>
    <property type="match status" value="1"/>
</dbReference>